<dbReference type="InterPro" id="IPR005011">
    <property type="entry name" value="SNU66/SART1"/>
</dbReference>
<dbReference type="AlphaFoldDB" id="A0AAJ0M0B5"/>
<feature type="compositionally biased region" description="Basic and acidic residues" evidence="4">
    <location>
        <begin position="120"/>
        <end position="140"/>
    </location>
</feature>
<feature type="region of interest" description="Disordered" evidence="4">
    <location>
        <begin position="378"/>
        <end position="486"/>
    </location>
</feature>
<evidence type="ECO:0000313" key="6">
    <source>
        <dbReference type="Proteomes" id="UP001273166"/>
    </source>
</evidence>
<feature type="compositionally biased region" description="Pro residues" evidence="4">
    <location>
        <begin position="21"/>
        <end position="32"/>
    </location>
</feature>
<dbReference type="EMBL" id="JAUDZG010000005">
    <property type="protein sequence ID" value="KAK3304295.1"/>
    <property type="molecule type" value="Genomic_DNA"/>
</dbReference>
<proteinExistence type="inferred from homology"/>
<comment type="similarity">
    <text evidence="2">Belongs to the SNU66/SART1 family.</text>
</comment>
<comment type="caution">
    <text evidence="5">The sequence shown here is derived from an EMBL/GenBank/DDBJ whole genome shotgun (WGS) entry which is preliminary data.</text>
</comment>
<evidence type="ECO:0000256" key="1">
    <source>
        <dbReference type="ARBA" id="ARBA00004123"/>
    </source>
</evidence>
<keyword evidence="6" id="KW-1185">Reference proteome</keyword>
<evidence type="ECO:0000256" key="4">
    <source>
        <dbReference type="SAM" id="MobiDB-lite"/>
    </source>
</evidence>
<comment type="subcellular location">
    <subcellularLocation>
        <location evidence="1">Nucleus</location>
    </subcellularLocation>
</comment>
<feature type="compositionally biased region" description="Basic and acidic residues" evidence="4">
    <location>
        <begin position="387"/>
        <end position="399"/>
    </location>
</feature>
<dbReference type="Proteomes" id="UP001273166">
    <property type="component" value="Unassembled WGS sequence"/>
</dbReference>
<keyword evidence="3" id="KW-0539">Nucleus</keyword>
<organism evidence="5 6">
    <name type="scientific">Chaetomium strumarium</name>
    <dbReference type="NCBI Taxonomy" id="1170767"/>
    <lineage>
        <taxon>Eukaryota</taxon>
        <taxon>Fungi</taxon>
        <taxon>Dikarya</taxon>
        <taxon>Ascomycota</taxon>
        <taxon>Pezizomycotina</taxon>
        <taxon>Sordariomycetes</taxon>
        <taxon>Sordariomycetidae</taxon>
        <taxon>Sordariales</taxon>
        <taxon>Chaetomiaceae</taxon>
        <taxon>Chaetomium</taxon>
    </lineage>
</organism>
<feature type="compositionally biased region" description="Basic residues" evidence="4">
    <location>
        <begin position="308"/>
        <end position="319"/>
    </location>
</feature>
<gene>
    <name evidence="5" type="ORF">B0T15DRAFT_235427</name>
</gene>
<accession>A0AAJ0M0B5</accession>
<dbReference type="RefSeq" id="XP_062720075.1">
    <property type="nucleotide sequence ID" value="XM_062863009.1"/>
</dbReference>
<dbReference type="PANTHER" id="PTHR14152:SF5">
    <property type="entry name" value="U4_U6.U5 TRI-SNRNP-ASSOCIATED PROTEIN 1"/>
    <property type="match status" value="1"/>
</dbReference>
<feature type="compositionally biased region" description="Basic and acidic residues" evidence="4">
    <location>
        <begin position="416"/>
        <end position="433"/>
    </location>
</feature>
<feature type="region of interest" description="Disordered" evidence="4">
    <location>
        <begin position="65"/>
        <end position="140"/>
    </location>
</feature>
<feature type="region of interest" description="Disordered" evidence="4">
    <location>
        <begin position="15"/>
        <end position="46"/>
    </location>
</feature>
<dbReference type="PANTHER" id="PTHR14152">
    <property type="entry name" value="SQUAMOUS CELL CARCINOMA ANTIGEN RECOGNISED BY CYTOTOXIC T LYMPHOCYTES"/>
    <property type="match status" value="1"/>
</dbReference>
<dbReference type="GO" id="GO:0046540">
    <property type="term" value="C:U4/U6 x U5 tri-snRNP complex"/>
    <property type="evidence" value="ECO:0007669"/>
    <property type="project" value="TreeGrafter"/>
</dbReference>
<feature type="region of interest" description="Disordered" evidence="4">
    <location>
        <begin position="634"/>
        <end position="670"/>
    </location>
</feature>
<feature type="region of interest" description="Disordered" evidence="4">
    <location>
        <begin position="277"/>
        <end position="351"/>
    </location>
</feature>
<sequence length="670" mass="75026">MDAAAIEEINKVRVANGMKPLPVPGAAPPPDETTPEPEVGDDGQPVSTLETREAAAYENFRKIQEAEDAKKRREEKAAAIKKARELAQRSAVVEGKGLADDDDDLDVKSWLKNQKKRQKKLEAARKAEEEKAAAEAAKAAEHTAADLAGVKVAHDMASFLGGEDQILTLKDTGVLENEDEGDELENLALREQEKLQEKLELKKKRPVYDPNDVDETGEIGLLSKYDEEIYGKKKKAFTLDSAATAAELGDILEAPVQKRKRQAVDIDILGEQPCEARIGTSGFELTGRTEDAPAPTSDYLDPSEVKVKKPKKKSKSTRQRRADDDDILFPGDTGDGGPPQEMEVDSGAAAFTKKRKVVDDTFVDDDDLQSSLALQRREALKKRKKMRPEDIARQLREESAQADGQPQEESGIVMDEISRFVDGLRAEAEEERKPRRSKSAEAPVTTMHDESSEDEEMHDADRHPVGSRDTSPLAELPPIGVEEEKTVDQGLGATLALLRDRHLIEEGKGAELNEQFRQRQRFLNELRRRMDLFDQETKAQRERDRASGRLERMSVREREEWQRQQNTLRDQHQSRVIDALFREGYRPSVELKYVDDNGRSLDAKEAFKELSHQFHGKGSGKGKTDKKLKKLAEEKRRMAQSMLDASQNVGMSSATSHQTKKERKAGVRLA</sequence>
<reference evidence="5" key="2">
    <citation type="submission" date="2023-06" db="EMBL/GenBank/DDBJ databases">
        <authorList>
            <consortium name="Lawrence Berkeley National Laboratory"/>
            <person name="Mondo S.J."/>
            <person name="Hensen N."/>
            <person name="Bonometti L."/>
            <person name="Westerberg I."/>
            <person name="Brannstrom I.O."/>
            <person name="Guillou S."/>
            <person name="Cros-Aarteil S."/>
            <person name="Calhoun S."/>
            <person name="Haridas S."/>
            <person name="Kuo A."/>
            <person name="Pangilinan J."/>
            <person name="Riley R."/>
            <person name="Labutti K."/>
            <person name="Andreopoulos B."/>
            <person name="Lipzen A."/>
            <person name="Chen C."/>
            <person name="Yanf M."/>
            <person name="Daum C."/>
            <person name="Ng V."/>
            <person name="Clum A."/>
            <person name="Steindorff A."/>
            <person name="Ohm R."/>
            <person name="Martin F."/>
            <person name="Silar P."/>
            <person name="Natvig D."/>
            <person name="Lalanne C."/>
            <person name="Gautier V."/>
            <person name="Ament-Velasquez S.L."/>
            <person name="Kruys A."/>
            <person name="Hutchinson M.I."/>
            <person name="Powell A.J."/>
            <person name="Barry K."/>
            <person name="Miller A.N."/>
            <person name="Grigoriev I.V."/>
            <person name="Debuchy R."/>
            <person name="Gladieux P."/>
            <person name="Thoren M.H."/>
            <person name="Johannesson H."/>
        </authorList>
    </citation>
    <scope>NUCLEOTIDE SEQUENCE</scope>
    <source>
        <strain evidence="5">CBS 333.67</strain>
    </source>
</reference>
<evidence type="ECO:0000256" key="2">
    <source>
        <dbReference type="ARBA" id="ARBA00006076"/>
    </source>
</evidence>
<reference evidence="5" key="1">
    <citation type="journal article" date="2023" name="Mol. Phylogenet. Evol.">
        <title>Genome-scale phylogeny and comparative genomics of the fungal order Sordariales.</title>
        <authorList>
            <person name="Hensen N."/>
            <person name="Bonometti L."/>
            <person name="Westerberg I."/>
            <person name="Brannstrom I.O."/>
            <person name="Guillou S."/>
            <person name="Cros-Aarteil S."/>
            <person name="Calhoun S."/>
            <person name="Haridas S."/>
            <person name="Kuo A."/>
            <person name="Mondo S."/>
            <person name="Pangilinan J."/>
            <person name="Riley R."/>
            <person name="LaButti K."/>
            <person name="Andreopoulos B."/>
            <person name="Lipzen A."/>
            <person name="Chen C."/>
            <person name="Yan M."/>
            <person name="Daum C."/>
            <person name="Ng V."/>
            <person name="Clum A."/>
            <person name="Steindorff A."/>
            <person name="Ohm R.A."/>
            <person name="Martin F."/>
            <person name="Silar P."/>
            <person name="Natvig D.O."/>
            <person name="Lalanne C."/>
            <person name="Gautier V."/>
            <person name="Ament-Velasquez S.L."/>
            <person name="Kruys A."/>
            <person name="Hutchinson M.I."/>
            <person name="Powell A.J."/>
            <person name="Barry K."/>
            <person name="Miller A.N."/>
            <person name="Grigoriev I.V."/>
            <person name="Debuchy R."/>
            <person name="Gladieux P."/>
            <person name="Hiltunen Thoren M."/>
            <person name="Johannesson H."/>
        </authorList>
    </citation>
    <scope>NUCLEOTIDE SEQUENCE</scope>
    <source>
        <strain evidence="5">CBS 333.67</strain>
    </source>
</reference>
<feature type="compositionally biased region" description="Basic and acidic residues" evidence="4">
    <location>
        <begin position="65"/>
        <end position="87"/>
    </location>
</feature>
<name>A0AAJ0M0B5_9PEZI</name>
<dbReference type="GO" id="GO:0045292">
    <property type="term" value="P:mRNA cis splicing, via spliceosome"/>
    <property type="evidence" value="ECO:0007669"/>
    <property type="project" value="TreeGrafter"/>
</dbReference>
<dbReference type="Pfam" id="PF03343">
    <property type="entry name" value="SART-1"/>
    <property type="match status" value="1"/>
</dbReference>
<evidence type="ECO:0000256" key="3">
    <source>
        <dbReference type="ARBA" id="ARBA00023242"/>
    </source>
</evidence>
<dbReference type="GeneID" id="87881838"/>
<evidence type="ECO:0000313" key="5">
    <source>
        <dbReference type="EMBL" id="KAK3304295.1"/>
    </source>
</evidence>
<dbReference type="GO" id="GO:0000481">
    <property type="term" value="P:maturation of 5S rRNA"/>
    <property type="evidence" value="ECO:0007669"/>
    <property type="project" value="TreeGrafter"/>
</dbReference>
<protein>
    <submittedName>
        <fullName evidence="5">SART-1 protein</fullName>
    </submittedName>
</protein>
<feature type="compositionally biased region" description="Polar residues" evidence="4">
    <location>
        <begin position="643"/>
        <end position="657"/>
    </location>
</feature>